<dbReference type="InterPro" id="IPR009936">
    <property type="entry name" value="DUF1468"/>
</dbReference>
<feature type="transmembrane region" description="Helical" evidence="1">
    <location>
        <begin position="119"/>
        <end position="140"/>
    </location>
</feature>
<accession>A0ABV8UGH2</accession>
<reference evidence="4" key="1">
    <citation type="journal article" date="2019" name="Int. J. Syst. Evol. Microbiol.">
        <title>The Global Catalogue of Microorganisms (GCM) 10K type strain sequencing project: providing services to taxonomists for standard genome sequencing and annotation.</title>
        <authorList>
            <consortium name="The Broad Institute Genomics Platform"/>
            <consortium name="The Broad Institute Genome Sequencing Center for Infectious Disease"/>
            <person name="Wu L."/>
            <person name="Ma J."/>
        </authorList>
    </citation>
    <scope>NUCLEOTIDE SEQUENCE [LARGE SCALE GENOMIC DNA]</scope>
    <source>
        <strain evidence="4">CECT 8472</strain>
    </source>
</reference>
<organism evidence="3 4">
    <name type="scientific">Fodinicurvata halophila</name>
    <dbReference type="NCBI Taxonomy" id="1419723"/>
    <lineage>
        <taxon>Bacteria</taxon>
        <taxon>Pseudomonadati</taxon>
        <taxon>Pseudomonadota</taxon>
        <taxon>Alphaproteobacteria</taxon>
        <taxon>Rhodospirillales</taxon>
        <taxon>Rhodovibrionaceae</taxon>
        <taxon>Fodinicurvata</taxon>
    </lineage>
</organism>
<sequence length="148" mass="16388">MRWLKRTDVIVGVGTLLCAAWLLLIGMDVPTGFDPGGLNARFFPILLPAILVLLGLILLVRPGPLTIDSFLPRQAVPRVAAFAGLFLIYAFSFRYMDFRVGTLAFVLLAMLVLGERRWLYLAVVPLAVSLLGYSVFRYGFGVLLPTWS</sequence>
<evidence type="ECO:0000259" key="2">
    <source>
        <dbReference type="Pfam" id="PF07331"/>
    </source>
</evidence>
<dbReference type="Proteomes" id="UP001595799">
    <property type="component" value="Unassembled WGS sequence"/>
</dbReference>
<gene>
    <name evidence="3" type="ORF">ACFOW6_02350</name>
</gene>
<comment type="caution">
    <text evidence="3">The sequence shown here is derived from an EMBL/GenBank/DDBJ whole genome shotgun (WGS) entry which is preliminary data.</text>
</comment>
<evidence type="ECO:0000313" key="3">
    <source>
        <dbReference type="EMBL" id="MFC4350378.1"/>
    </source>
</evidence>
<keyword evidence="4" id="KW-1185">Reference proteome</keyword>
<proteinExistence type="predicted"/>
<name>A0ABV8UGH2_9PROT</name>
<dbReference type="EMBL" id="JBHSCW010000001">
    <property type="protein sequence ID" value="MFC4350378.1"/>
    <property type="molecule type" value="Genomic_DNA"/>
</dbReference>
<dbReference type="Pfam" id="PF07331">
    <property type="entry name" value="TctB"/>
    <property type="match status" value="1"/>
</dbReference>
<keyword evidence="1" id="KW-1133">Transmembrane helix</keyword>
<keyword evidence="1" id="KW-0472">Membrane</keyword>
<feature type="transmembrane region" description="Helical" evidence="1">
    <location>
        <begin position="9"/>
        <end position="27"/>
    </location>
</feature>
<evidence type="ECO:0000313" key="4">
    <source>
        <dbReference type="Proteomes" id="UP001595799"/>
    </source>
</evidence>
<dbReference type="RefSeq" id="WP_382420716.1">
    <property type="nucleotide sequence ID" value="NZ_JBHSCW010000001.1"/>
</dbReference>
<feature type="transmembrane region" description="Helical" evidence="1">
    <location>
        <begin position="75"/>
        <end position="92"/>
    </location>
</feature>
<evidence type="ECO:0000256" key="1">
    <source>
        <dbReference type="SAM" id="Phobius"/>
    </source>
</evidence>
<feature type="domain" description="DUF1468" evidence="2">
    <location>
        <begin position="10"/>
        <end position="145"/>
    </location>
</feature>
<keyword evidence="1" id="KW-0812">Transmembrane</keyword>
<feature type="transmembrane region" description="Helical" evidence="1">
    <location>
        <begin position="42"/>
        <end position="63"/>
    </location>
</feature>
<protein>
    <submittedName>
        <fullName evidence="3">Tripartite tricarboxylate transporter TctB family protein</fullName>
    </submittedName>
</protein>